<dbReference type="SUPFAM" id="SSF82771">
    <property type="entry name" value="GIY-YIG endonuclease"/>
    <property type="match status" value="1"/>
</dbReference>
<keyword evidence="4" id="KW-1185">Reference proteome</keyword>
<dbReference type="PANTHER" id="PTHR34477:SF1">
    <property type="entry name" value="UPF0213 PROTEIN YHBQ"/>
    <property type="match status" value="1"/>
</dbReference>
<evidence type="ECO:0000313" key="4">
    <source>
        <dbReference type="Proteomes" id="UP001181046"/>
    </source>
</evidence>
<proteinExistence type="inferred from homology"/>
<comment type="similarity">
    <text evidence="1">Belongs to the UPF0213 family.</text>
</comment>
<feature type="domain" description="GIY-YIG" evidence="2">
    <location>
        <begin position="3"/>
        <end position="81"/>
    </location>
</feature>
<dbReference type="PROSITE" id="PS50164">
    <property type="entry name" value="GIY_YIG"/>
    <property type="match status" value="1"/>
</dbReference>
<dbReference type="Proteomes" id="UP001181046">
    <property type="component" value="Unassembled WGS sequence"/>
</dbReference>
<dbReference type="PANTHER" id="PTHR34477">
    <property type="entry name" value="UPF0213 PROTEIN YHBQ"/>
    <property type="match status" value="1"/>
</dbReference>
<protein>
    <submittedName>
        <fullName evidence="3">GIY-YIG nuclease family protein</fullName>
    </submittedName>
</protein>
<dbReference type="InterPro" id="IPR000305">
    <property type="entry name" value="GIY-YIG_endonuc"/>
</dbReference>
<dbReference type="Pfam" id="PF01541">
    <property type="entry name" value="GIY-YIG"/>
    <property type="match status" value="1"/>
</dbReference>
<evidence type="ECO:0000313" key="3">
    <source>
        <dbReference type="EMBL" id="MDT2759807.1"/>
    </source>
</evidence>
<dbReference type="EMBL" id="JARQAJ010000004">
    <property type="protein sequence ID" value="MDT2759807.1"/>
    <property type="molecule type" value="Genomic_DNA"/>
</dbReference>
<comment type="caution">
    <text evidence="3">The sequence shown here is derived from an EMBL/GenBank/DDBJ whole genome shotgun (WGS) entry which is preliminary data.</text>
</comment>
<dbReference type="InterPro" id="IPR050190">
    <property type="entry name" value="UPF0213_domain"/>
</dbReference>
<dbReference type="Gene3D" id="3.40.1440.10">
    <property type="entry name" value="GIY-YIG endonuclease"/>
    <property type="match status" value="1"/>
</dbReference>
<evidence type="ECO:0000256" key="1">
    <source>
        <dbReference type="ARBA" id="ARBA00007435"/>
    </source>
</evidence>
<gene>
    <name evidence="3" type="ORF">P7H27_08525</name>
</gene>
<evidence type="ECO:0000259" key="2">
    <source>
        <dbReference type="PROSITE" id="PS50164"/>
    </source>
</evidence>
<accession>A0ABU3FAV6</accession>
<sequence length="95" mass="11011">MATDHFFYVLLCKDHSFYGGYTTDTTRRLAQHNAGTGAKYTHPQSRRPLQMIHAERFATRSEALKAEAAFKKLSRKQKENYLQSNQNKNVFSKNI</sequence>
<dbReference type="RefSeq" id="WP_311830072.1">
    <property type="nucleotide sequence ID" value="NZ_JARQAJ010000004.1"/>
</dbReference>
<organism evidence="3 4">
    <name type="scientific">Enterococcus xiangfangensis</name>
    <dbReference type="NCBI Taxonomy" id="1296537"/>
    <lineage>
        <taxon>Bacteria</taxon>
        <taxon>Bacillati</taxon>
        <taxon>Bacillota</taxon>
        <taxon>Bacilli</taxon>
        <taxon>Lactobacillales</taxon>
        <taxon>Enterococcaceae</taxon>
        <taxon>Enterococcus</taxon>
    </lineage>
</organism>
<dbReference type="CDD" id="cd10456">
    <property type="entry name" value="GIY-YIG_UPF0213"/>
    <property type="match status" value="1"/>
</dbReference>
<dbReference type="InterPro" id="IPR035901">
    <property type="entry name" value="GIY-YIG_endonuc_sf"/>
</dbReference>
<reference evidence="3" key="1">
    <citation type="submission" date="2023-03" db="EMBL/GenBank/DDBJ databases">
        <authorList>
            <person name="Shen W."/>
            <person name="Cai J."/>
        </authorList>
    </citation>
    <scope>NUCLEOTIDE SEQUENCE</scope>
    <source>
        <strain evidence="3">P66-3</strain>
    </source>
</reference>
<name>A0ABU3FAV6_9ENTE</name>